<reference evidence="6" key="4">
    <citation type="submission" date="2020-09" db="EMBL/GenBank/DDBJ databases">
        <authorList>
            <person name="Sun Q."/>
            <person name="Ohkuma M."/>
        </authorList>
    </citation>
    <scope>NUCLEOTIDE SEQUENCE</scope>
    <source>
        <strain evidence="6">JCM 31740</strain>
    </source>
</reference>
<evidence type="ECO:0000313" key="5">
    <source>
        <dbReference type="EMBL" id="BBD73011.1"/>
    </source>
</evidence>
<dbReference type="Pfam" id="PF06525">
    <property type="entry name" value="SoxE"/>
    <property type="match status" value="1"/>
</dbReference>
<keyword evidence="1" id="KW-0479">Metal-binding</keyword>
<dbReference type="Pfam" id="PF22852">
    <property type="entry name" value="SoxE_N"/>
    <property type="match status" value="1"/>
</dbReference>
<reference evidence="6" key="1">
    <citation type="journal article" date="2014" name="Int. J. Syst. Evol. Microbiol.">
        <title>Complete genome sequence of Corynebacterium casei LMG S-19264T (=DSM 44701T), isolated from a smear-ripened cheese.</title>
        <authorList>
            <consortium name="US DOE Joint Genome Institute (JGI-PGF)"/>
            <person name="Walter F."/>
            <person name="Albersmeier A."/>
            <person name="Kalinowski J."/>
            <person name="Ruckert C."/>
        </authorList>
    </citation>
    <scope>NUCLEOTIDE SEQUENCE</scope>
    <source>
        <strain evidence="6">JCM 31740</strain>
    </source>
</reference>
<dbReference type="InterPro" id="IPR008972">
    <property type="entry name" value="Cupredoxin"/>
</dbReference>
<dbReference type="InterPro" id="IPR055193">
    <property type="entry name" value="SoxE_N"/>
</dbReference>
<dbReference type="PROSITE" id="PS00079">
    <property type="entry name" value="MULTICOPPER_OXIDASE1"/>
    <property type="match status" value="1"/>
</dbReference>
<gene>
    <name evidence="6" type="ORF">GCM10007116_21420</name>
    <name evidence="5" type="ORF">HS1genome_1400</name>
</gene>
<accession>A0A348B4A9</accession>
<dbReference type="EMBL" id="BMQS01000029">
    <property type="protein sequence ID" value="GGU04529.1"/>
    <property type="molecule type" value="Genomic_DNA"/>
</dbReference>
<dbReference type="InterPro" id="IPR033138">
    <property type="entry name" value="Cu_oxidase_CS"/>
</dbReference>
<protein>
    <recommendedName>
        <fullName evidence="2">Sulfocyanin</fullName>
    </recommendedName>
</protein>
<dbReference type="AlphaFoldDB" id="A0A348B4A9"/>
<evidence type="ECO:0000313" key="7">
    <source>
        <dbReference type="Proteomes" id="UP000276741"/>
    </source>
</evidence>
<evidence type="ECO:0000256" key="1">
    <source>
        <dbReference type="ARBA" id="ARBA00022723"/>
    </source>
</evidence>
<feature type="domain" description="Sulfocyanin-like C-terminal" evidence="3">
    <location>
        <begin position="51"/>
        <end position="198"/>
    </location>
</feature>
<dbReference type="Proteomes" id="UP000616143">
    <property type="component" value="Unassembled WGS sequence"/>
</dbReference>
<dbReference type="KEGG" id="sacd:HS1genome_1400"/>
<dbReference type="Gene3D" id="2.60.40.420">
    <property type="entry name" value="Cupredoxins - blue copper proteins"/>
    <property type="match status" value="1"/>
</dbReference>
<dbReference type="NCBIfam" id="TIGR03094">
    <property type="entry name" value="sulfo_cyanin"/>
    <property type="match status" value="1"/>
</dbReference>
<keyword evidence="7" id="KW-1185">Reference proteome</keyword>
<dbReference type="GO" id="GO:0005507">
    <property type="term" value="F:copper ion binding"/>
    <property type="evidence" value="ECO:0007669"/>
    <property type="project" value="UniProtKB-UniRule"/>
</dbReference>
<name>A0A348B4A9_9CREN</name>
<evidence type="ECO:0000313" key="6">
    <source>
        <dbReference type="EMBL" id="GGU04529.1"/>
    </source>
</evidence>
<reference evidence="7" key="2">
    <citation type="submission" date="2018-04" db="EMBL/GenBank/DDBJ databases">
        <title>Complete genome sequence of Sulfodiicoccus acidiphilus strain HS-1.</title>
        <authorList>
            <person name="Sakai H.D."/>
            <person name="Kurosawa N."/>
        </authorList>
    </citation>
    <scope>NUCLEOTIDE SEQUENCE [LARGE SCALE GENOMIC DNA]</scope>
    <source>
        <strain evidence="7">HS-1</strain>
    </source>
</reference>
<dbReference type="EMBL" id="AP018553">
    <property type="protein sequence ID" value="BBD73011.1"/>
    <property type="molecule type" value="Genomic_DNA"/>
</dbReference>
<dbReference type="Proteomes" id="UP000276741">
    <property type="component" value="Chromosome"/>
</dbReference>
<organism evidence="5 7">
    <name type="scientific">Sulfodiicoccus acidiphilus</name>
    <dbReference type="NCBI Taxonomy" id="1670455"/>
    <lineage>
        <taxon>Archaea</taxon>
        <taxon>Thermoproteota</taxon>
        <taxon>Thermoprotei</taxon>
        <taxon>Sulfolobales</taxon>
        <taxon>Sulfolobaceae</taxon>
        <taxon>Sulfodiicoccus</taxon>
    </lineage>
</organism>
<feature type="domain" description="Sulfocyanin N-terminal" evidence="4">
    <location>
        <begin position="4"/>
        <end position="50"/>
    </location>
</feature>
<reference evidence="5" key="3">
    <citation type="journal article" date="2019" name="BMC Res. Notes">
        <title>Complete genome sequence of the Sulfodiicoccus acidiphilus strain HS-1T, the first crenarchaeon that lacks polB3, isolated from an acidic hot spring in Ohwaku-dani, Hakone, Japan.</title>
        <authorList>
            <person name="Sakai H.D."/>
            <person name="Kurosawa N."/>
        </authorList>
    </citation>
    <scope>NUCLEOTIDE SEQUENCE</scope>
    <source>
        <strain evidence="5">HS-1</strain>
    </source>
</reference>
<dbReference type="InterPro" id="IPR010532">
    <property type="entry name" value="SoxE"/>
</dbReference>
<sequence length="202" mass="21227">MRGMKAVSQTFSVVVAFVVAAVVLAAALYAYSQYQVLSAPPTSSTTTSSGPSKVILPYDNSTKTVYIKLVTLSSSSSQFNFNGTSFGSMIIYVPAGWNLNITYENQESLPHNLNLVQNNTAIPQSGDIAEDGKILLTIGATSSTYQLQGLSGGQSASGLYQDIAPGDYWFACGITGHAASGMWVDVVVSPSVTQPYVVVSSS</sequence>
<evidence type="ECO:0000259" key="3">
    <source>
        <dbReference type="Pfam" id="PF06525"/>
    </source>
</evidence>
<evidence type="ECO:0000259" key="4">
    <source>
        <dbReference type="Pfam" id="PF22852"/>
    </source>
</evidence>
<proteinExistence type="predicted"/>
<dbReference type="InterPro" id="IPR049544">
    <property type="entry name" value="SoxE-like_C"/>
</dbReference>
<evidence type="ECO:0000256" key="2">
    <source>
        <dbReference type="NCBIfam" id="TIGR03094"/>
    </source>
</evidence>
<dbReference type="PIRSF" id="PIRSF022145">
    <property type="entry name" value="Sulfocyanin"/>
    <property type="match status" value="1"/>
</dbReference>
<dbReference type="SUPFAM" id="SSF49503">
    <property type="entry name" value="Cupredoxins"/>
    <property type="match status" value="1"/>
</dbReference>